<dbReference type="InterPro" id="IPR055348">
    <property type="entry name" value="DctQ"/>
</dbReference>
<protein>
    <recommendedName>
        <fullName evidence="10">Tripartite ATP-independent periplasmic transporters DctQ component domain-containing protein</fullName>
    </recommendedName>
</protein>
<proteinExistence type="inferred from homology"/>
<accession>A0ABQ2AZY4</accession>
<keyword evidence="4" id="KW-0997">Cell inner membrane</keyword>
<keyword evidence="3" id="KW-1003">Cell membrane</keyword>
<sequence length="167" mass="18395">MTRVKQVLDVALQWMCIVLLAALVVIVAWQVFARQVLSDPSTWSEELAKYVFIWLGLFGAALVFGERGHIAVDALVRKLPERWQRRDAVFCQVVIGVFAALVLVYGGWQVSALAWNQAMPGLPLMVGWLYLALPLSGVLVLFYTVYHLVAVVRGAEGAAVDGEPDAI</sequence>
<keyword evidence="5 9" id="KW-0812">Transmembrane</keyword>
<keyword evidence="7 9" id="KW-0472">Membrane</keyword>
<comment type="subcellular location">
    <subcellularLocation>
        <location evidence="1">Cell inner membrane</location>
        <topology evidence="1">Multi-pass membrane protein</topology>
    </subcellularLocation>
</comment>
<dbReference type="PANTHER" id="PTHR35011:SF2">
    <property type="entry name" value="2,3-DIKETO-L-GULONATE TRAP TRANSPORTER SMALL PERMEASE PROTEIN YIAM"/>
    <property type="match status" value="1"/>
</dbReference>
<comment type="caution">
    <text evidence="11">The sequence shown here is derived from an EMBL/GenBank/DDBJ whole genome shotgun (WGS) entry which is preliminary data.</text>
</comment>
<organism evidence="11 12">
    <name type="scientific">Isoptericola cucumis</name>
    <dbReference type="NCBI Taxonomy" id="1776856"/>
    <lineage>
        <taxon>Bacteria</taxon>
        <taxon>Bacillati</taxon>
        <taxon>Actinomycetota</taxon>
        <taxon>Actinomycetes</taxon>
        <taxon>Micrococcales</taxon>
        <taxon>Promicromonosporaceae</taxon>
        <taxon>Isoptericola</taxon>
    </lineage>
</organism>
<feature type="transmembrane region" description="Helical" evidence="9">
    <location>
        <begin position="88"/>
        <end position="108"/>
    </location>
</feature>
<dbReference type="RefSeq" id="WP_188521733.1">
    <property type="nucleotide sequence ID" value="NZ_BMDG01000001.1"/>
</dbReference>
<evidence type="ECO:0000256" key="2">
    <source>
        <dbReference type="ARBA" id="ARBA00022448"/>
    </source>
</evidence>
<feature type="transmembrane region" description="Helical" evidence="9">
    <location>
        <begin position="12"/>
        <end position="32"/>
    </location>
</feature>
<evidence type="ECO:0000256" key="7">
    <source>
        <dbReference type="ARBA" id="ARBA00023136"/>
    </source>
</evidence>
<evidence type="ECO:0000256" key="8">
    <source>
        <dbReference type="ARBA" id="ARBA00038436"/>
    </source>
</evidence>
<dbReference type="InterPro" id="IPR007387">
    <property type="entry name" value="TRAP_DctQ"/>
</dbReference>
<keyword evidence="12" id="KW-1185">Reference proteome</keyword>
<feature type="domain" description="Tripartite ATP-independent periplasmic transporters DctQ component" evidence="10">
    <location>
        <begin position="23"/>
        <end position="153"/>
    </location>
</feature>
<dbReference type="Proteomes" id="UP000632535">
    <property type="component" value="Unassembled WGS sequence"/>
</dbReference>
<dbReference type="PANTHER" id="PTHR35011">
    <property type="entry name" value="2,3-DIKETO-L-GULONATE TRAP TRANSPORTER SMALL PERMEASE PROTEIN YIAM"/>
    <property type="match status" value="1"/>
</dbReference>
<evidence type="ECO:0000256" key="4">
    <source>
        <dbReference type="ARBA" id="ARBA00022519"/>
    </source>
</evidence>
<gene>
    <name evidence="11" type="ORF">GCM10007368_01460</name>
</gene>
<comment type="similarity">
    <text evidence="8">Belongs to the TRAP transporter small permease family.</text>
</comment>
<evidence type="ECO:0000313" key="12">
    <source>
        <dbReference type="Proteomes" id="UP000632535"/>
    </source>
</evidence>
<evidence type="ECO:0000259" key="10">
    <source>
        <dbReference type="Pfam" id="PF04290"/>
    </source>
</evidence>
<reference evidence="12" key="1">
    <citation type="journal article" date="2019" name="Int. J. Syst. Evol. Microbiol.">
        <title>The Global Catalogue of Microorganisms (GCM) 10K type strain sequencing project: providing services to taxonomists for standard genome sequencing and annotation.</title>
        <authorList>
            <consortium name="The Broad Institute Genomics Platform"/>
            <consortium name="The Broad Institute Genome Sequencing Center for Infectious Disease"/>
            <person name="Wu L."/>
            <person name="Ma J."/>
        </authorList>
    </citation>
    <scope>NUCLEOTIDE SEQUENCE [LARGE SCALE GENOMIC DNA]</scope>
    <source>
        <strain evidence="12">CCM 8653</strain>
    </source>
</reference>
<evidence type="ECO:0000256" key="3">
    <source>
        <dbReference type="ARBA" id="ARBA00022475"/>
    </source>
</evidence>
<keyword evidence="2" id="KW-0813">Transport</keyword>
<evidence type="ECO:0000256" key="5">
    <source>
        <dbReference type="ARBA" id="ARBA00022692"/>
    </source>
</evidence>
<evidence type="ECO:0000256" key="1">
    <source>
        <dbReference type="ARBA" id="ARBA00004429"/>
    </source>
</evidence>
<dbReference type="Pfam" id="PF04290">
    <property type="entry name" value="DctQ"/>
    <property type="match status" value="1"/>
</dbReference>
<feature type="transmembrane region" description="Helical" evidence="9">
    <location>
        <begin position="52"/>
        <end position="76"/>
    </location>
</feature>
<evidence type="ECO:0000256" key="6">
    <source>
        <dbReference type="ARBA" id="ARBA00022989"/>
    </source>
</evidence>
<name>A0ABQ2AZY4_9MICO</name>
<feature type="transmembrane region" description="Helical" evidence="9">
    <location>
        <begin position="128"/>
        <end position="146"/>
    </location>
</feature>
<dbReference type="EMBL" id="BMDG01000001">
    <property type="protein sequence ID" value="GGI04498.1"/>
    <property type="molecule type" value="Genomic_DNA"/>
</dbReference>
<keyword evidence="6 9" id="KW-1133">Transmembrane helix</keyword>
<evidence type="ECO:0000313" key="11">
    <source>
        <dbReference type="EMBL" id="GGI04498.1"/>
    </source>
</evidence>
<evidence type="ECO:0000256" key="9">
    <source>
        <dbReference type="SAM" id="Phobius"/>
    </source>
</evidence>